<dbReference type="PANTHER" id="PTHR10177">
    <property type="entry name" value="CYCLINS"/>
    <property type="match status" value="1"/>
</dbReference>
<feature type="domain" description="Cyclin-like" evidence="6">
    <location>
        <begin position="31"/>
        <end position="115"/>
    </location>
</feature>
<organism evidence="7 8">
    <name type="scientific">Ciona intestinalis</name>
    <name type="common">Transparent sea squirt</name>
    <name type="synonym">Ascidia intestinalis</name>
    <dbReference type="NCBI Taxonomy" id="7719"/>
    <lineage>
        <taxon>Eukaryota</taxon>
        <taxon>Metazoa</taxon>
        <taxon>Chordata</taxon>
        <taxon>Tunicata</taxon>
        <taxon>Ascidiacea</taxon>
        <taxon>Phlebobranchia</taxon>
        <taxon>Cionidae</taxon>
        <taxon>Ciona</taxon>
    </lineage>
</organism>
<dbReference type="PROSITE" id="PS00292">
    <property type="entry name" value="CYCLINS"/>
    <property type="match status" value="1"/>
</dbReference>
<evidence type="ECO:0000256" key="1">
    <source>
        <dbReference type="ARBA" id="ARBA00006955"/>
    </source>
</evidence>
<evidence type="ECO:0000256" key="4">
    <source>
        <dbReference type="ARBA" id="ARBA00023306"/>
    </source>
</evidence>
<accession>F6TTF4</accession>
<dbReference type="InterPro" id="IPR036915">
    <property type="entry name" value="Cyclin-like_sf"/>
</dbReference>
<evidence type="ECO:0000313" key="8">
    <source>
        <dbReference type="Proteomes" id="UP000008144"/>
    </source>
</evidence>
<dbReference type="SUPFAM" id="SSF47954">
    <property type="entry name" value="Cyclin-like"/>
    <property type="match status" value="2"/>
</dbReference>
<gene>
    <name evidence="7" type="primary">LOC100187071</name>
</gene>
<dbReference type="InterPro" id="IPR006671">
    <property type="entry name" value="Cyclin_N"/>
</dbReference>
<dbReference type="FunFam" id="1.10.472.10:FF:000001">
    <property type="entry name" value="G2/mitotic-specific cyclin"/>
    <property type="match status" value="1"/>
</dbReference>
<dbReference type="InterPro" id="IPR004367">
    <property type="entry name" value="Cyclin_C-dom"/>
</dbReference>
<dbReference type="GO" id="GO:0005815">
    <property type="term" value="C:microtubule organizing center"/>
    <property type="evidence" value="ECO:0000318"/>
    <property type="project" value="GO_Central"/>
</dbReference>
<dbReference type="HOGENOM" id="CLU_020695_2_4_1"/>
<dbReference type="STRING" id="7719.ENSCINP00000008850"/>
<name>F6TTF4_CIOIN</name>
<dbReference type="Ensembl" id="ENSCINT00000008850.3">
    <property type="protein sequence ID" value="ENSCINP00000008850.3"/>
    <property type="gene ID" value="ENSCING00000004294.3"/>
</dbReference>
<dbReference type="GO" id="GO:0005634">
    <property type="term" value="C:nucleus"/>
    <property type="evidence" value="ECO:0000318"/>
    <property type="project" value="GO_Central"/>
</dbReference>
<evidence type="ECO:0000256" key="5">
    <source>
        <dbReference type="RuleBase" id="RU000383"/>
    </source>
</evidence>
<dbReference type="Proteomes" id="UP000008144">
    <property type="component" value="Chromosome 7"/>
</dbReference>
<dbReference type="AlphaFoldDB" id="F6TTF4"/>
<dbReference type="SMR" id="F6TTF4"/>
<dbReference type="InterPro" id="IPR039361">
    <property type="entry name" value="Cyclin"/>
</dbReference>
<keyword evidence="3 5" id="KW-0195">Cyclin</keyword>
<keyword evidence="4" id="KW-0131">Cell cycle</keyword>
<sequence>MVYSEAKYQPRKDYLEKQNEISSTMRVKLIDWLIEVQDEYKLQNETLHLAVAYVDRFLSEMSVSRPKLQLLGTTSMFLAAKFEEIYPPDADEFAYVTADTYARSEVLLMERLMLSQFKCTLAVPTTLQFLNIFHKKSNLSEDAKQLSFYLSELALLHDVYLQYSPSVRAAAAISLAVCTLRQAHNCD</sequence>
<dbReference type="OMA" id="PAIDFCK"/>
<dbReference type="CDD" id="cd20537">
    <property type="entry name" value="CYCLIN_CCNO-like_rpt2"/>
    <property type="match status" value="1"/>
</dbReference>
<dbReference type="InParanoid" id="F6TTF4"/>
<dbReference type="GO" id="GO:0005737">
    <property type="term" value="C:cytoplasm"/>
    <property type="evidence" value="ECO:0000318"/>
    <property type="project" value="GO_Central"/>
</dbReference>
<dbReference type="InterPro" id="IPR048258">
    <property type="entry name" value="Cyclins_cyclin-box"/>
</dbReference>
<reference evidence="8" key="1">
    <citation type="journal article" date="2002" name="Science">
        <title>The draft genome of Ciona intestinalis: insights into chordate and vertebrate origins.</title>
        <authorList>
            <person name="Dehal P."/>
            <person name="Satou Y."/>
            <person name="Campbell R.K."/>
            <person name="Chapman J."/>
            <person name="Degnan B."/>
            <person name="De Tomaso A."/>
            <person name="Davidson B."/>
            <person name="Di Gregorio A."/>
            <person name="Gelpke M."/>
            <person name="Goodstein D.M."/>
            <person name="Harafuji N."/>
            <person name="Hastings K.E."/>
            <person name="Ho I."/>
            <person name="Hotta K."/>
            <person name="Huang W."/>
            <person name="Kawashima T."/>
            <person name="Lemaire P."/>
            <person name="Martinez D."/>
            <person name="Meinertzhagen I.A."/>
            <person name="Necula S."/>
            <person name="Nonaka M."/>
            <person name="Putnam N."/>
            <person name="Rash S."/>
            <person name="Saiga H."/>
            <person name="Satake M."/>
            <person name="Terry A."/>
            <person name="Yamada L."/>
            <person name="Wang H.G."/>
            <person name="Awazu S."/>
            <person name="Azumi K."/>
            <person name="Boore J."/>
            <person name="Branno M."/>
            <person name="Chin-Bow S."/>
            <person name="DeSantis R."/>
            <person name="Doyle S."/>
            <person name="Francino P."/>
            <person name="Keys D.N."/>
            <person name="Haga S."/>
            <person name="Hayashi H."/>
            <person name="Hino K."/>
            <person name="Imai K.S."/>
            <person name="Inaba K."/>
            <person name="Kano S."/>
            <person name="Kobayashi K."/>
            <person name="Kobayashi M."/>
            <person name="Lee B.I."/>
            <person name="Makabe K.W."/>
            <person name="Manohar C."/>
            <person name="Matassi G."/>
            <person name="Medina M."/>
            <person name="Mochizuki Y."/>
            <person name="Mount S."/>
            <person name="Morishita T."/>
            <person name="Miura S."/>
            <person name="Nakayama A."/>
            <person name="Nishizaka S."/>
            <person name="Nomoto H."/>
            <person name="Ohta F."/>
            <person name="Oishi K."/>
            <person name="Rigoutsos I."/>
            <person name="Sano M."/>
            <person name="Sasaki A."/>
            <person name="Sasakura Y."/>
            <person name="Shoguchi E."/>
            <person name="Shin-i T."/>
            <person name="Spagnuolo A."/>
            <person name="Stainier D."/>
            <person name="Suzuki M.M."/>
            <person name="Tassy O."/>
            <person name="Takatori N."/>
            <person name="Tokuoka M."/>
            <person name="Yagi K."/>
            <person name="Yoshizaki F."/>
            <person name="Wada S."/>
            <person name="Zhang C."/>
            <person name="Hyatt P.D."/>
            <person name="Larimer F."/>
            <person name="Detter C."/>
            <person name="Doggett N."/>
            <person name="Glavina T."/>
            <person name="Hawkins T."/>
            <person name="Richardson P."/>
            <person name="Lucas S."/>
            <person name="Kohara Y."/>
            <person name="Levine M."/>
            <person name="Satoh N."/>
            <person name="Rokhsar D.S."/>
        </authorList>
    </citation>
    <scope>NUCLEOTIDE SEQUENCE [LARGE SCALE GENOMIC DNA]</scope>
</reference>
<evidence type="ECO:0000313" key="7">
    <source>
        <dbReference type="Ensembl" id="ENSCINP00000008850.3"/>
    </source>
</evidence>
<proteinExistence type="inferred from homology"/>
<comment type="similarity">
    <text evidence="1">Belongs to the cyclin family. Cyclin AB subfamily.</text>
</comment>
<reference evidence="7" key="3">
    <citation type="submission" date="2025-08" db="UniProtKB">
        <authorList>
            <consortium name="Ensembl"/>
        </authorList>
    </citation>
    <scope>IDENTIFICATION</scope>
</reference>
<dbReference type="GO" id="GO:0097124">
    <property type="term" value="C:cyclin A2-CDK2 complex"/>
    <property type="evidence" value="ECO:0000318"/>
    <property type="project" value="GO_Central"/>
</dbReference>
<dbReference type="InterPro" id="IPR013763">
    <property type="entry name" value="Cyclin-like_dom"/>
</dbReference>
<dbReference type="GeneTree" id="ENSGT00940000165715"/>
<reference evidence="7" key="2">
    <citation type="journal article" date="2008" name="Genome Biol.">
        <title>Improved genome assembly and evidence-based global gene model set for the chordate Ciona intestinalis: new insight into intron and operon populations.</title>
        <authorList>
            <person name="Satou Y."/>
            <person name="Mineta K."/>
            <person name="Ogasawara M."/>
            <person name="Sasakura Y."/>
            <person name="Shoguchi E."/>
            <person name="Ueno K."/>
            <person name="Yamada L."/>
            <person name="Matsumoto J."/>
            <person name="Wasserscheid J."/>
            <person name="Dewar K."/>
            <person name="Wiley G.B."/>
            <person name="Macmil S.L."/>
            <person name="Roe B.A."/>
            <person name="Zeller R.W."/>
            <person name="Hastings K.E."/>
            <person name="Lemaire P."/>
            <person name="Lindquist E."/>
            <person name="Endo T."/>
            <person name="Hotta K."/>
            <person name="Inaba K."/>
        </authorList>
    </citation>
    <scope>NUCLEOTIDE SEQUENCE [LARGE SCALE GENOMIC DNA]</scope>
    <source>
        <strain evidence="7">wild type</strain>
    </source>
</reference>
<dbReference type="GO" id="GO:0016538">
    <property type="term" value="F:cyclin-dependent protein serine/threonine kinase regulator activity"/>
    <property type="evidence" value="ECO:0000318"/>
    <property type="project" value="GO_Central"/>
</dbReference>
<keyword evidence="2" id="KW-0132">Cell division</keyword>
<dbReference type="InterPro" id="IPR046965">
    <property type="entry name" value="Cyclin_A/B-like"/>
</dbReference>
<evidence type="ECO:0000256" key="3">
    <source>
        <dbReference type="ARBA" id="ARBA00023127"/>
    </source>
</evidence>
<evidence type="ECO:0000256" key="2">
    <source>
        <dbReference type="ARBA" id="ARBA00022618"/>
    </source>
</evidence>
<dbReference type="GO" id="GO:0051301">
    <property type="term" value="P:cell division"/>
    <property type="evidence" value="ECO:0007669"/>
    <property type="project" value="UniProtKB-KW"/>
</dbReference>
<dbReference type="SMART" id="SM00385">
    <property type="entry name" value="CYCLIN"/>
    <property type="match status" value="1"/>
</dbReference>
<dbReference type="Gene3D" id="1.10.472.10">
    <property type="entry name" value="Cyclin-like"/>
    <property type="match status" value="2"/>
</dbReference>
<dbReference type="Pfam" id="PF02984">
    <property type="entry name" value="Cyclin_C"/>
    <property type="match status" value="1"/>
</dbReference>
<protein>
    <submittedName>
        <fullName evidence="7">G2/mitotic-specific cyclin-A-like</fullName>
    </submittedName>
</protein>
<dbReference type="GO" id="GO:0000082">
    <property type="term" value="P:G1/S transition of mitotic cell cycle"/>
    <property type="evidence" value="ECO:0000318"/>
    <property type="project" value="GO_Central"/>
</dbReference>
<dbReference type="PIRSF" id="PIRSF001771">
    <property type="entry name" value="Cyclin_A_B_D_E"/>
    <property type="match status" value="1"/>
</dbReference>
<dbReference type="EMBL" id="EAAA01002398">
    <property type="status" value="NOT_ANNOTATED_CDS"/>
    <property type="molecule type" value="Genomic_DNA"/>
</dbReference>
<evidence type="ECO:0000259" key="6">
    <source>
        <dbReference type="SMART" id="SM00385"/>
    </source>
</evidence>
<dbReference type="Pfam" id="PF00134">
    <property type="entry name" value="Cyclin_N"/>
    <property type="match status" value="1"/>
</dbReference>
<keyword evidence="8" id="KW-1185">Reference proteome</keyword>
<reference evidence="7" key="4">
    <citation type="submission" date="2025-09" db="UniProtKB">
        <authorList>
            <consortium name="Ensembl"/>
        </authorList>
    </citation>
    <scope>IDENTIFICATION</scope>
</reference>